<dbReference type="Proteomes" id="UP000011910">
    <property type="component" value="Unassembled WGS sequence"/>
</dbReference>
<keyword evidence="5" id="KW-0378">Hydrolase</keyword>
<dbReference type="SMART" id="SM00758">
    <property type="entry name" value="PA14"/>
    <property type="match status" value="1"/>
</dbReference>
<keyword evidence="1" id="KW-0677">Repeat</keyword>
<dbReference type="SUPFAM" id="SSF53474">
    <property type="entry name" value="alpha/beta-Hydrolases"/>
    <property type="match status" value="1"/>
</dbReference>
<dbReference type="Gene3D" id="2.60.40.10">
    <property type="entry name" value="Immunoglobulins"/>
    <property type="match status" value="5"/>
</dbReference>
<gene>
    <name evidence="5" type="primary">cbhB</name>
    <name evidence="5" type="ORF">ADICEAN_03438</name>
</gene>
<dbReference type="PANTHER" id="PTHR46708:SF2">
    <property type="entry name" value="FIBRONECTIN TYPE-III DOMAIN-CONTAINING PROTEIN"/>
    <property type="match status" value="1"/>
</dbReference>
<feature type="domain" description="Fibronectin type-III" evidence="3">
    <location>
        <begin position="860"/>
        <end position="949"/>
    </location>
</feature>
<evidence type="ECO:0000313" key="6">
    <source>
        <dbReference type="Proteomes" id="UP000011910"/>
    </source>
</evidence>
<dbReference type="Gene3D" id="2.60.120.380">
    <property type="match status" value="1"/>
</dbReference>
<feature type="domain" description="Fibronectin type-III" evidence="3">
    <location>
        <begin position="758"/>
        <end position="852"/>
    </location>
</feature>
<dbReference type="Pfam" id="PF00041">
    <property type="entry name" value="fn3"/>
    <property type="match status" value="4"/>
</dbReference>
<dbReference type="InterPro" id="IPR037524">
    <property type="entry name" value="PA14/GLEYA"/>
</dbReference>
<dbReference type="NCBIfam" id="TIGR04183">
    <property type="entry name" value="Por_Secre_tail"/>
    <property type="match status" value="1"/>
</dbReference>
<dbReference type="InterPro" id="IPR013783">
    <property type="entry name" value="Ig-like_fold"/>
</dbReference>
<feature type="domain" description="PA14" evidence="4">
    <location>
        <begin position="607"/>
        <end position="745"/>
    </location>
</feature>
<dbReference type="EMBL" id="AODQ01000116">
    <property type="protein sequence ID" value="EMR01427.1"/>
    <property type="molecule type" value="Genomic_DNA"/>
</dbReference>
<dbReference type="GO" id="GO:0016162">
    <property type="term" value="F:cellulose 1,4-beta-cellobiosidase activity"/>
    <property type="evidence" value="ECO:0007669"/>
    <property type="project" value="UniProtKB-EC"/>
</dbReference>
<keyword evidence="2" id="KW-0732">Signal</keyword>
<dbReference type="InterPro" id="IPR029058">
    <property type="entry name" value="AB_hydrolase_fold"/>
</dbReference>
<feature type="domain" description="Fibronectin type-III" evidence="3">
    <location>
        <begin position="425"/>
        <end position="515"/>
    </location>
</feature>
<dbReference type="InterPro" id="IPR050991">
    <property type="entry name" value="ECM_Regulatory_Proteins"/>
</dbReference>
<reference evidence="5 6" key="1">
    <citation type="journal article" date="2013" name="Genome Announc.">
        <title>Draft Genome Sequence of Cesiribacter andamanensis Strain AMV16T, Isolated from a Soil Sample from a Mud Volcano in the Andaman Islands, India.</title>
        <authorList>
            <person name="Shivaji S."/>
            <person name="Ara S."/>
            <person name="Begum Z."/>
            <person name="Srinivas T.N."/>
            <person name="Singh A."/>
            <person name="Kumar Pinnaka A."/>
        </authorList>
    </citation>
    <scope>NUCLEOTIDE SEQUENCE [LARGE SCALE GENOMIC DNA]</scope>
    <source>
        <strain evidence="5 6">AMV16</strain>
    </source>
</reference>
<protein>
    <submittedName>
        <fullName evidence="5">Exoglucanase B</fullName>
        <ecNumber evidence="5">3.2.1.91</ecNumber>
    </submittedName>
</protein>
<dbReference type="STRING" id="1279009.ADICEAN_03438"/>
<dbReference type="PROSITE" id="PS51820">
    <property type="entry name" value="PA14"/>
    <property type="match status" value="1"/>
</dbReference>
<dbReference type="Pfam" id="PF07691">
    <property type="entry name" value="PA14"/>
    <property type="match status" value="1"/>
</dbReference>
<dbReference type="eggNOG" id="COG4733">
    <property type="taxonomic scope" value="Bacteria"/>
</dbReference>
<dbReference type="PANTHER" id="PTHR46708">
    <property type="entry name" value="TENASCIN"/>
    <property type="match status" value="1"/>
</dbReference>
<keyword evidence="5" id="KW-0326">Glycosidase</keyword>
<dbReference type="eggNOG" id="COG4099">
    <property type="taxonomic scope" value="Bacteria"/>
</dbReference>
<dbReference type="CDD" id="cd00063">
    <property type="entry name" value="FN3"/>
    <property type="match status" value="5"/>
</dbReference>
<dbReference type="SMART" id="SM00060">
    <property type="entry name" value="FN3"/>
    <property type="match status" value="5"/>
</dbReference>
<feature type="chain" id="PRO_5005358581" evidence="2">
    <location>
        <begin position="21"/>
        <end position="1600"/>
    </location>
</feature>
<feature type="signal peptide" evidence="2">
    <location>
        <begin position="1"/>
        <end position="20"/>
    </location>
</feature>
<keyword evidence="6" id="KW-1185">Reference proteome</keyword>
<feature type="domain" description="Fibronectin type-III" evidence="3">
    <location>
        <begin position="520"/>
        <end position="610"/>
    </location>
</feature>
<dbReference type="EC" id="3.2.1.91" evidence="5"/>
<proteinExistence type="predicted"/>
<evidence type="ECO:0000256" key="2">
    <source>
        <dbReference type="SAM" id="SignalP"/>
    </source>
</evidence>
<dbReference type="RefSeq" id="WP_009196821.1">
    <property type="nucleotide sequence ID" value="NZ_AODQ01000116.1"/>
</dbReference>
<dbReference type="SUPFAM" id="SSF49265">
    <property type="entry name" value="Fibronectin type III"/>
    <property type="match status" value="3"/>
</dbReference>
<dbReference type="InterPro" id="IPR026444">
    <property type="entry name" value="Secre_tail"/>
</dbReference>
<sequence>MKKLLLLLAVLLSGSAPLFAQDCTKVPPSDNKIYPWCYQTNVGTNWDTSPYKAFIINGMPFRLLYPKTYSSSSTTRYPLVILLHGIGEKGTDNNLQLRYGGKEHMDALNKGTYEGFIMAPQSPYDLWATPQRTALLSFIEVAIQQLRVDPFRVILEGFSGGGTAVWELANQYPQVFSGAIPMSAANSTIAGYAHTLRYTAVWHAQGGRDTQPSPSAGNSVASKFKAAGANYTYQYYPELGHGTWFEMYKEKDFFPFMMRSSQLRIHALFFKYNFCTGEVIGGTMGVKQGFEAYEWRRNGSTISGASGHELSFSAEGDYTVRIKRKGVWSAWSEPLTIQRVAPTPTPTIVATGPTALPSLDGRKQVTLRAPRGFQSYQWSNNTTLDSLVVKSAGSYSASVTQAFGCPSGYSAPIKVTYNSVGVLPAPTNLGVATISETELELSWSDKSSNESGFEIYRRISAEHPWQLIAQLSANKTSYLDKGLQPFTRYFYSIRSVNSDGGSTYASNSGKTRADALAPAAPANLEVTRTSPNSIGLSWTHATDNADGEGTLTYEIYTKNRSELLATTTKTSFVVKDLPERQQYNFAVRAVDQLGNKSEFSNQATGGTYYSGLFYTYYEGNLSSVYNISLLEPLKWGVTDGFDTKTHRLRSNYYAYSFEGYLNIPSSGSYTFYTTSDDGSTLTINGVEVVNNNGRHSRQEKSGSISLAAGWHEIKVLYFEYTGSDEVLEVRWQGPGISKQQIPASAFAESISLPKPPTAPSGLTATTLDHQRITLKWTDNSSNESGFEVLRSTSNSGPYRLVKLASANTSQYIDSGLQPNTTYYYKLRAINSSGESAYAGQISSSSWVNAKTATGSSSLPAPGSLTAFRSSSSSAQLNWTDGAYNETGYEIWRGTDGVNFSRLATIAANGTHFTDNAITSSSSFYYRLRAVHASGSSAWSNVAALSTQNKPPVLSGLPAVVSAPESSITEYSFTLSDPEGVALALTARYLPPFAKVERVSSTRGRLILTPTARDIGYYRGIQLTASDGLLETDVLFSISIKDHQKTSIYVNMGQSSVAEKPWNNTNTWGGVSNKVLLANLQDENGSATGYALTQLDPWSNSKPWGETTGTNSGIFPDEVSSSAYIVNPGATVRFKISGLKSSLRYNFVFFGSSIYKSNNGSTRYTIGSQSVQLPVQSNSDRTVQINGVKANSSGEVIISVTGASDASRGGYLNAFVVEEYPDNGLLLRPGRFQAQAVSQTEAELYWTDNSYQETGFEIWRRSLPSGSFSKIATTAANATSYTDKGLAANRGYEYRIRAANGSTYSAFSESRQVASLQYQVLINAEYGSSASDPWNNLKQRPTTGYTWYNFKTTDLQRSGINLKLEQTFDGSNNFGPDAQGQAIYPDKVVKSFYFNEIGSVAKMHFYGLNDALTYNFRFFASSAFGNDNGVSEYRIGDKKVTLDVQKNLRNTAVIRNVQPERGSVRIEVEAGDFARYGYLSALVIEARDGYRETAGANANARMEDAEEAFALDEAPVLDISVYPNPAQAELFVYYTAKAAGPRQLQVLDMTGRQVVLQEVEAQEGNNTFFLDLNAPSLSPGLYLLRLHAPDGAAETIRFVKQ</sequence>
<dbReference type="PATRIC" id="fig|1279009.4.peg.3480"/>
<comment type="caution">
    <text evidence="5">The sequence shown here is derived from an EMBL/GenBank/DDBJ whole genome shotgun (WGS) entry which is preliminary data.</text>
</comment>
<dbReference type="OrthoDB" id="9803616at2"/>
<evidence type="ECO:0000259" key="4">
    <source>
        <dbReference type="PROSITE" id="PS51820"/>
    </source>
</evidence>
<dbReference type="InterPro" id="IPR011658">
    <property type="entry name" value="PA14_dom"/>
</dbReference>
<dbReference type="InterPro" id="IPR036116">
    <property type="entry name" value="FN3_sf"/>
</dbReference>
<dbReference type="InterPro" id="IPR003961">
    <property type="entry name" value="FN3_dom"/>
</dbReference>
<evidence type="ECO:0000259" key="3">
    <source>
        <dbReference type="PROSITE" id="PS50853"/>
    </source>
</evidence>
<name>M7N289_9BACT</name>
<dbReference type="Pfam" id="PF18962">
    <property type="entry name" value="Por_Secre_tail"/>
    <property type="match status" value="1"/>
</dbReference>
<accession>M7N289</accession>
<evidence type="ECO:0000256" key="1">
    <source>
        <dbReference type="ARBA" id="ARBA00022737"/>
    </source>
</evidence>
<dbReference type="SUPFAM" id="SSF56988">
    <property type="entry name" value="Anthrax protective antigen"/>
    <property type="match status" value="1"/>
</dbReference>
<dbReference type="Gene3D" id="3.40.50.1820">
    <property type="entry name" value="alpha/beta hydrolase"/>
    <property type="match status" value="1"/>
</dbReference>
<evidence type="ECO:0000313" key="5">
    <source>
        <dbReference type="EMBL" id="EMR01427.1"/>
    </source>
</evidence>
<feature type="domain" description="Fibronectin type-III" evidence="3">
    <location>
        <begin position="1227"/>
        <end position="1317"/>
    </location>
</feature>
<organism evidence="5 6">
    <name type="scientific">Cesiribacter andamanensis AMV16</name>
    <dbReference type="NCBI Taxonomy" id="1279009"/>
    <lineage>
        <taxon>Bacteria</taxon>
        <taxon>Pseudomonadati</taxon>
        <taxon>Bacteroidota</taxon>
        <taxon>Cytophagia</taxon>
        <taxon>Cytophagales</taxon>
        <taxon>Cesiribacteraceae</taxon>
        <taxon>Cesiribacter</taxon>
    </lineage>
</organism>
<dbReference type="PROSITE" id="PS50853">
    <property type="entry name" value="FN3"/>
    <property type="match status" value="5"/>
</dbReference>